<evidence type="ECO:0000256" key="4">
    <source>
        <dbReference type="ARBA" id="ARBA00022806"/>
    </source>
</evidence>
<dbReference type="CDD" id="cd18808">
    <property type="entry name" value="SF1_C_Upf1"/>
    <property type="match status" value="1"/>
</dbReference>
<feature type="domain" description="DNA2/NAM7 helicase helicase" evidence="6">
    <location>
        <begin position="335"/>
        <end position="413"/>
    </location>
</feature>
<dbReference type="Gene3D" id="3.40.50.300">
    <property type="entry name" value="P-loop containing nucleotide triphosphate hydrolases"/>
    <property type="match status" value="2"/>
</dbReference>
<dbReference type="InterPro" id="IPR041679">
    <property type="entry name" value="DNA2/NAM7-like_C"/>
</dbReference>
<dbReference type="OrthoDB" id="5805783at2759"/>
<dbReference type="GO" id="GO:0005694">
    <property type="term" value="C:chromosome"/>
    <property type="evidence" value="ECO:0007669"/>
    <property type="project" value="UniProtKB-ARBA"/>
</dbReference>
<organism evidence="8 9">
    <name type="scientific">Bursaphelenchus okinawaensis</name>
    <dbReference type="NCBI Taxonomy" id="465554"/>
    <lineage>
        <taxon>Eukaryota</taxon>
        <taxon>Metazoa</taxon>
        <taxon>Ecdysozoa</taxon>
        <taxon>Nematoda</taxon>
        <taxon>Chromadorea</taxon>
        <taxon>Rhabditida</taxon>
        <taxon>Tylenchina</taxon>
        <taxon>Tylenchomorpha</taxon>
        <taxon>Aphelenchoidea</taxon>
        <taxon>Aphelenchoididae</taxon>
        <taxon>Bursaphelenchus</taxon>
    </lineage>
</organism>
<keyword evidence="5" id="KW-0067">ATP-binding</keyword>
<dbReference type="InterPro" id="IPR047187">
    <property type="entry name" value="SF1_C_Upf1"/>
</dbReference>
<evidence type="ECO:0000259" key="7">
    <source>
        <dbReference type="Pfam" id="PF13087"/>
    </source>
</evidence>
<proteinExistence type="inferred from homology"/>
<dbReference type="GO" id="GO:0016787">
    <property type="term" value="F:hydrolase activity"/>
    <property type="evidence" value="ECO:0007669"/>
    <property type="project" value="UniProtKB-KW"/>
</dbReference>
<evidence type="ECO:0000313" key="8">
    <source>
        <dbReference type="EMBL" id="CAD5221085.1"/>
    </source>
</evidence>
<evidence type="ECO:0000256" key="3">
    <source>
        <dbReference type="ARBA" id="ARBA00022801"/>
    </source>
</evidence>
<dbReference type="SUPFAM" id="SSF52540">
    <property type="entry name" value="P-loop containing nucleoside triphosphate hydrolases"/>
    <property type="match status" value="1"/>
</dbReference>
<dbReference type="GO" id="GO:0043139">
    <property type="term" value="F:5'-3' DNA helicase activity"/>
    <property type="evidence" value="ECO:0007669"/>
    <property type="project" value="TreeGrafter"/>
</dbReference>
<evidence type="ECO:0000256" key="2">
    <source>
        <dbReference type="ARBA" id="ARBA00022741"/>
    </source>
</evidence>
<evidence type="ECO:0000259" key="6">
    <source>
        <dbReference type="Pfam" id="PF13086"/>
    </source>
</evidence>
<dbReference type="FunFam" id="3.40.50.300:FF:000326">
    <property type="entry name" value="P-loop containing nucleoside triphosphate hydrolase"/>
    <property type="match status" value="1"/>
</dbReference>
<sequence length="653" mass="73817">MFSRLLRCQPANLQILRFKVRKTGKKPAVKASKAAIPLAAEQKLKSWPKLVELEKQAVINASSANANFRDLTLRDFKYDVFDGRVIELNFPVNVSDAELARIYATLKPGAWVQVIAGNDRFLMVVLNLGVDSIRLKFKGNVLFDLNNYSDVSFTISTERESGPIDYLAHIWLDKKKIAKMPGWSNFLMAHHGKALPMLGKTKNVKFFARTLNKSQQEAVTKALNPRQTILSIQGPPGTGKTAVVAEIVQQVAKSGKKILVLAPSRKAINNVSSRVHQQIRNSQGHFNVTHGEAALSINDRIKSHDDFHRLEAFLPSPSDLWSSEDKTSMNKYNHAMMLKNDLKTEILTDAKVVYSTIQSSTVRQLDSFKFQPDYLVIDEAAQTWECVAWHAALLAPKVIFVGDQYQLTSTCVSAEAAEQGLNKTVMEYIEKEFGHNLQTRLKKQYRSNAKIMRWSSETFYEGEIEADESVAEITVDDLITNDKVTVDRDPILFFDTCKRGDAYKERRSDGNSYFNQGEAFLILEHVKKLVEAGVKQTDIGIITPYAGQVRYIRSLMVNNNLKDVIVSTVDGFQGGEHEVICLSFVRSNRKRIIGFLNDLRRMNVSLTRAKRQLVIVADSRMLQEEKALKRLHEILEEEAKVIIVGNQRNWKVA</sequence>
<keyword evidence="9" id="KW-1185">Reference proteome</keyword>
<dbReference type="Gene3D" id="2.40.30.270">
    <property type="match status" value="1"/>
</dbReference>
<protein>
    <submittedName>
        <fullName evidence="8">Uncharacterized protein</fullName>
    </submittedName>
</protein>
<accession>A0A811KYZ4</accession>
<keyword evidence="2" id="KW-0547">Nucleotide-binding</keyword>
<dbReference type="PANTHER" id="PTHR43788">
    <property type="entry name" value="DNA2/NAM7 HELICASE FAMILY MEMBER"/>
    <property type="match status" value="1"/>
</dbReference>
<dbReference type="GO" id="GO:0005524">
    <property type="term" value="F:ATP binding"/>
    <property type="evidence" value="ECO:0007669"/>
    <property type="project" value="UniProtKB-KW"/>
</dbReference>
<reference evidence="8" key="1">
    <citation type="submission" date="2020-09" db="EMBL/GenBank/DDBJ databases">
        <authorList>
            <person name="Kikuchi T."/>
        </authorList>
    </citation>
    <scope>NUCLEOTIDE SEQUENCE</scope>
    <source>
        <strain evidence="8">SH1</strain>
    </source>
</reference>
<name>A0A811KYZ4_9BILA</name>
<dbReference type="PANTHER" id="PTHR43788:SF8">
    <property type="entry name" value="DNA-BINDING PROTEIN SMUBP-2"/>
    <property type="match status" value="1"/>
</dbReference>
<comment type="caution">
    <text evidence="8">The sequence shown here is derived from an EMBL/GenBank/DDBJ whole genome shotgun (WGS) entry which is preliminary data.</text>
</comment>
<dbReference type="InterPro" id="IPR041677">
    <property type="entry name" value="DNA2/NAM7_AAA_11"/>
</dbReference>
<dbReference type="Proteomes" id="UP000783686">
    <property type="component" value="Unassembled WGS sequence"/>
</dbReference>
<dbReference type="InterPro" id="IPR027417">
    <property type="entry name" value="P-loop_NTPase"/>
</dbReference>
<gene>
    <name evidence="8" type="ORF">BOKJ2_LOCUS9268</name>
</gene>
<dbReference type="Pfam" id="PF13087">
    <property type="entry name" value="AAA_12"/>
    <property type="match status" value="1"/>
</dbReference>
<dbReference type="EMBL" id="CAJFDH010000004">
    <property type="protein sequence ID" value="CAD5221085.1"/>
    <property type="molecule type" value="Genomic_DNA"/>
</dbReference>
<dbReference type="Proteomes" id="UP000614601">
    <property type="component" value="Unassembled WGS sequence"/>
</dbReference>
<feature type="domain" description="DNA2/NAM7 helicase helicase" evidence="6">
    <location>
        <begin position="211"/>
        <end position="280"/>
    </location>
</feature>
<evidence type="ECO:0000256" key="1">
    <source>
        <dbReference type="ARBA" id="ARBA00007913"/>
    </source>
</evidence>
<keyword evidence="3" id="KW-0378">Hydrolase</keyword>
<evidence type="ECO:0000313" key="9">
    <source>
        <dbReference type="Proteomes" id="UP000614601"/>
    </source>
</evidence>
<evidence type="ECO:0000256" key="5">
    <source>
        <dbReference type="ARBA" id="ARBA00022840"/>
    </source>
</evidence>
<keyword evidence="4" id="KW-0347">Helicase</keyword>
<feature type="domain" description="DNA2/NAM7 helicase-like C-terminal" evidence="7">
    <location>
        <begin position="422"/>
        <end position="619"/>
    </location>
</feature>
<dbReference type="InterPro" id="IPR050534">
    <property type="entry name" value="Coronavir_polyprotein_1ab"/>
</dbReference>
<dbReference type="AlphaFoldDB" id="A0A811KYZ4"/>
<dbReference type="EMBL" id="CAJFCW020000004">
    <property type="protein sequence ID" value="CAG9114555.1"/>
    <property type="molecule type" value="Genomic_DNA"/>
</dbReference>
<dbReference type="Pfam" id="PF13086">
    <property type="entry name" value="AAA_11"/>
    <property type="match status" value="2"/>
</dbReference>
<comment type="similarity">
    <text evidence="1">Belongs to the DNA2/NAM7 helicase family.</text>
</comment>